<feature type="region of interest" description="Disordered" evidence="1">
    <location>
        <begin position="59"/>
        <end position="90"/>
    </location>
</feature>
<accession>A0A5P8P1S9</accession>
<dbReference type="Proteomes" id="UP000326944">
    <property type="component" value="Chromosome"/>
</dbReference>
<organism evidence="2 3">
    <name type="scientific">Sulfurimonas lithotrophica</name>
    <dbReference type="NCBI Taxonomy" id="2590022"/>
    <lineage>
        <taxon>Bacteria</taxon>
        <taxon>Pseudomonadati</taxon>
        <taxon>Campylobacterota</taxon>
        <taxon>Epsilonproteobacteria</taxon>
        <taxon>Campylobacterales</taxon>
        <taxon>Sulfurimonadaceae</taxon>
        <taxon>Sulfurimonas</taxon>
    </lineage>
</organism>
<sequence length="342" mass="37136">MCKLQIDVDAIEQLATNKELADKLADPNLDESEKQEMLNAVAVTVMKELGYTPNETKVVSTDEAGRDGESVKGHYNEGTNTNYINDKNNNSTNDLVATTGHEITHAMDKQEGTFKAGDADQNTYANNFGSDLSFYTGAALDYTHSTSMADTNNHTQSKSLEAYLQLQQNNQEFKNVDKQEGDNLTYQEAQQAQREANEFGVSLTITKDKTSMGGYVAVPPEVAAELASSGTPMTQQEKDKMAQDIKDGVVTGVENVNKASYPLAVGNAVVGNEFGAAFFGTVGVFTDGALLVLDKKSTESVVRDSIVDTIKPPGWKGEVAGTILKETVNYLEKKDSKKEEKK</sequence>
<gene>
    <name evidence="2" type="ORF">FJR48_07295</name>
</gene>
<keyword evidence="3" id="KW-1185">Reference proteome</keyword>
<reference evidence="2 3" key="1">
    <citation type="submission" date="2019-09" db="EMBL/GenBank/DDBJ databases">
        <title>Sulfurimonas gotlandica sp. nov., a chemoautotrophic and psychrotolerant epsilonproteobacterium isolated from a pelagic redoxcline, and an emended description of the genus Sulfurimonas.</title>
        <authorList>
            <person name="Wang S."/>
            <person name="Jiang L."/>
            <person name="Shao S."/>
        </authorList>
    </citation>
    <scope>NUCLEOTIDE SEQUENCE [LARGE SCALE GENOMIC DNA]</scope>
    <source>
        <strain evidence="2 3">GYSZ_1</strain>
    </source>
</reference>
<protein>
    <submittedName>
        <fullName evidence="2">Uncharacterized protein</fullName>
    </submittedName>
</protein>
<dbReference type="AlphaFoldDB" id="A0A5P8P1S9"/>
<dbReference type="KEGG" id="sulg:FJR48_07295"/>
<dbReference type="OrthoDB" id="5666689at2"/>
<evidence type="ECO:0000256" key="1">
    <source>
        <dbReference type="SAM" id="MobiDB-lite"/>
    </source>
</evidence>
<feature type="compositionally biased region" description="Basic and acidic residues" evidence="1">
    <location>
        <begin position="63"/>
        <end position="75"/>
    </location>
</feature>
<evidence type="ECO:0000313" key="2">
    <source>
        <dbReference type="EMBL" id="QFR49547.1"/>
    </source>
</evidence>
<evidence type="ECO:0000313" key="3">
    <source>
        <dbReference type="Proteomes" id="UP000326944"/>
    </source>
</evidence>
<name>A0A5P8P1S9_9BACT</name>
<dbReference type="EMBL" id="CP043617">
    <property type="protein sequence ID" value="QFR49547.1"/>
    <property type="molecule type" value="Genomic_DNA"/>
</dbReference>
<proteinExistence type="predicted"/>
<feature type="compositionally biased region" description="Low complexity" evidence="1">
    <location>
        <begin position="79"/>
        <end position="90"/>
    </location>
</feature>